<dbReference type="GO" id="GO:0017089">
    <property type="term" value="F:glycolipid transfer activity"/>
    <property type="evidence" value="ECO:0007669"/>
    <property type="project" value="TreeGrafter"/>
</dbReference>
<feature type="domain" description="Organic solvent tolerance-like N-terminal" evidence="3">
    <location>
        <begin position="18"/>
        <end position="173"/>
    </location>
</feature>
<dbReference type="KEGG" id="anf:AQPE_3724"/>
<evidence type="ECO:0000313" key="5">
    <source>
        <dbReference type="Proteomes" id="UP001193389"/>
    </source>
</evidence>
<dbReference type="Pfam" id="PF13100">
    <property type="entry name" value="OstA_2"/>
    <property type="match status" value="1"/>
</dbReference>
<dbReference type="AlphaFoldDB" id="A0A5K7SDI2"/>
<reference evidence="4" key="1">
    <citation type="journal article" date="2020" name="Int. J. Syst. Evol. Microbiol.">
        <title>Aquipluma nitroreducens gen. nov. sp. nov., a novel facultatively anaerobic bacterium isolated from a freshwater lake.</title>
        <authorList>
            <person name="Watanabe M."/>
            <person name="Kojima H."/>
            <person name="Fukui M."/>
        </authorList>
    </citation>
    <scope>NUCLEOTIDE SEQUENCE</scope>
    <source>
        <strain evidence="4">MeG22</strain>
    </source>
</reference>
<gene>
    <name evidence="4" type="ORF">AQPE_3724</name>
</gene>
<evidence type="ECO:0000256" key="1">
    <source>
        <dbReference type="ARBA" id="ARBA00022729"/>
    </source>
</evidence>
<dbReference type="PANTHER" id="PTHR36504">
    <property type="entry name" value="LIPOPOLYSACCHARIDE EXPORT SYSTEM PROTEIN LPTA"/>
    <property type="match status" value="1"/>
</dbReference>
<dbReference type="InterPro" id="IPR052037">
    <property type="entry name" value="LPS_export_LptA"/>
</dbReference>
<evidence type="ECO:0000259" key="3">
    <source>
        <dbReference type="Pfam" id="PF13100"/>
    </source>
</evidence>
<evidence type="ECO:0000313" key="4">
    <source>
        <dbReference type="EMBL" id="BBE19539.1"/>
    </source>
</evidence>
<evidence type="ECO:0000256" key="2">
    <source>
        <dbReference type="SAM" id="MobiDB-lite"/>
    </source>
</evidence>
<dbReference type="InterPro" id="IPR005653">
    <property type="entry name" value="OstA-like_N"/>
</dbReference>
<dbReference type="GO" id="GO:0030288">
    <property type="term" value="C:outer membrane-bounded periplasmic space"/>
    <property type="evidence" value="ECO:0007669"/>
    <property type="project" value="TreeGrafter"/>
</dbReference>
<sequence length="591" mass="66798">MLLGLLAFSGNIQAQTRKKVEIIHSDLGAYDQRIVANAQRLLGNVNITIDGALMWCDSLYSYTNNTVDAFSNVHIVRGDTLNMYADFIHYDPETKLAKARRNVKLIDKQTTLTTDSLDYSMINDLASYNYSGTVKDSTNVLKSIIGQYYVNEKKAYFKKNVDGVTKDYKIKSDTLIYFTDTKQVFIEGPTTIFNEKDTLYAEYGWYDSMKSYTRLTKKPKIWNAKQKVKADSIYYDKENGEGLAMGHARIQDIENSIIVVGNRVKYNDITKIASATDSAVLIQYSKADSLFLHADYLKTMPDTTPSRKSAPDKKIQKKPIAKKLASDSLSLASRNPEFKAFSKLHKDSLTSGKLVGDTLRTDSLATKPPKDARLVLAYHKVRFFRDDMQGKCDSLTYWSKDSTIQMFTNPVIWSNKNQISANYIEMINRSKDPDEIRMKDDAFIISMEDDSLRFNQIKGKNMIGYVRNNELDKIDVSGNGQSNYYARDKNGVIGLNKAESSNITIYMNKGKVKRIAFIKSPDGELKPLGQLEEGDKLLPGFNWQDGLRPVNKDDIFRQPAPEPILAPAAKSKTPAIPDKKQKPEKSVNTIN</sequence>
<dbReference type="GO" id="GO:0009279">
    <property type="term" value="C:cell outer membrane"/>
    <property type="evidence" value="ECO:0007669"/>
    <property type="project" value="TreeGrafter"/>
</dbReference>
<dbReference type="Gene3D" id="2.60.450.10">
    <property type="entry name" value="Lipopolysaccharide (LPS) transport protein A like domain"/>
    <property type="match status" value="3"/>
</dbReference>
<dbReference type="PANTHER" id="PTHR36504:SF1">
    <property type="entry name" value="LIPOPOLYSACCHARIDE EXPORT SYSTEM PROTEIN LPTA"/>
    <property type="match status" value="1"/>
</dbReference>
<feature type="region of interest" description="Disordered" evidence="2">
    <location>
        <begin position="549"/>
        <end position="591"/>
    </location>
</feature>
<accession>A0A5K7SDI2</accession>
<organism evidence="4 5">
    <name type="scientific">Aquipluma nitroreducens</name>
    <dbReference type="NCBI Taxonomy" id="2010828"/>
    <lineage>
        <taxon>Bacteria</taxon>
        <taxon>Pseudomonadati</taxon>
        <taxon>Bacteroidota</taxon>
        <taxon>Bacteroidia</taxon>
        <taxon>Marinilabiliales</taxon>
        <taxon>Prolixibacteraceae</taxon>
        <taxon>Aquipluma</taxon>
    </lineage>
</organism>
<name>A0A5K7SDI2_9BACT</name>
<keyword evidence="1" id="KW-0732">Signal</keyword>
<dbReference type="Proteomes" id="UP001193389">
    <property type="component" value="Chromosome"/>
</dbReference>
<keyword evidence="5" id="KW-1185">Reference proteome</keyword>
<dbReference type="GO" id="GO:0015920">
    <property type="term" value="P:lipopolysaccharide transport"/>
    <property type="evidence" value="ECO:0007669"/>
    <property type="project" value="TreeGrafter"/>
</dbReference>
<protein>
    <recommendedName>
        <fullName evidence="3">Organic solvent tolerance-like N-terminal domain-containing protein</fullName>
    </recommendedName>
</protein>
<proteinExistence type="predicted"/>
<dbReference type="EMBL" id="AP018694">
    <property type="protein sequence ID" value="BBE19539.1"/>
    <property type="molecule type" value="Genomic_DNA"/>
</dbReference>